<name>A0A1S8TK27_9CLOT</name>
<evidence type="ECO:0000313" key="1">
    <source>
        <dbReference type="EMBL" id="OOM78138.1"/>
    </source>
</evidence>
<accession>A0A1S8TK27</accession>
<sequence length="81" mass="9573">MDKKDFKNDEEHIVGEKTEIKIYENDDDYIIEALEEVGDGLTTEIFKEVLEENTLRKICKYIAVRKAIENIRVKKIKTLKQ</sequence>
<protein>
    <submittedName>
        <fullName evidence="1">Uncharacterized protein</fullName>
    </submittedName>
</protein>
<dbReference type="EMBL" id="LZZM01000132">
    <property type="protein sequence ID" value="OOM78138.1"/>
    <property type="molecule type" value="Genomic_DNA"/>
</dbReference>
<comment type="caution">
    <text evidence="1">The sequence shown here is derived from an EMBL/GenBank/DDBJ whole genome shotgun (WGS) entry which is preliminary data.</text>
</comment>
<dbReference type="AlphaFoldDB" id="A0A1S8TK27"/>
<keyword evidence="2" id="KW-1185">Reference proteome</keyword>
<proteinExistence type="predicted"/>
<evidence type="ECO:0000313" key="2">
    <source>
        <dbReference type="Proteomes" id="UP000190890"/>
    </source>
</evidence>
<reference evidence="1 2" key="1">
    <citation type="submission" date="2016-05" db="EMBL/GenBank/DDBJ databases">
        <title>Microbial solvent formation.</title>
        <authorList>
            <person name="Poehlein A."/>
            <person name="Montoya Solano J.D."/>
            <person name="Flitsch S."/>
            <person name="Krabben P."/>
            <person name="Duerre P."/>
            <person name="Daniel R."/>
        </authorList>
    </citation>
    <scope>NUCLEOTIDE SEQUENCE [LARGE SCALE GENOMIC DNA]</scope>
    <source>
        <strain evidence="1 2">DSM 2619</strain>
    </source>
</reference>
<organism evidence="1 2">
    <name type="scientific">Clostridium puniceum</name>
    <dbReference type="NCBI Taxonomy" id="29367"/>
    <lineage>
        <taxon>Bacteria</taxon>
        <taxon>Bacillati</taxon>
        <taxon>Bacillota</taxon>
        <taxon>Clostridia</taxon>
        <taxon>Eubacteriales</taxon>
        <taxon>Clostridiaceae</taxon>
        <taxon>Clostridium</taxon>
    </lineage>
</organism>
<gene>
    <name evidence="1" type="ORF">CLPUN_19970</name>
</gene>
<dbReference type="Proteomes" id="UP000190890">
    <property type="component" value="Unassembled WGS sequence"/>
</dbReference>
<dbReference type="RefSeq" id="WP_077847145.1">
    <property type="nucleotide sequence ID" value="NZ_LZZM01000132.1"/>
</dbReference>